<comment type="similarity">
    <text evidence="2">Belongs to the tweety family.</text>
</comment>
<feature type="compositionally biased region" description="Low complexity" evidence="13">
    <location>
        <begin position="1159"/>
        <end position="1171"/>
    </location>
</feature>
<evidence type="ECO:0000313" key="15">
    <source>
        <dbReference type="EMBL" id="KAG7338842.1"/>
    </source>
</evidence>
<feature type="region of interest" description="Disordered" evidence="13">
    <location>
        <begin position="745"/>
        <end position="764"/>
    </location>
</feature>
<evidence type="ECO:0000313" key="16">
    <source>
        <dbReference type="EMBL" id="KAG7350045.1"/>
    </source>
</evidence>
<feature type="compositionally biased region" description="Basic residues" evidence="13">
    <location>
        <begin position="1136"/>
        <end position="1150"/>
    </location>
</feature>
<evidence type="ECO:0000256" key="12">
    <source>
        <dbReference type="ARBA" id="ARBA00023303"/>
    </source>
</evidence>
<keyword evidence="10" id="KW-0325">Glycoprotein</keyword>
<evidence type="ECO:0000256" key="2">
    <source>
        <dbReference type="ARBA" id="ARBA00009849"/>
    </source>
</evidence>
<dbReference type="PANTHER" id="PTHR12424:SF19">
    <property type="entry name" value="INTEGRASE ZINC-BINDING DOMAIN-CONTAINING PROTEIN"/>
    <property type="match status" value="1"/>
</dbReference>
<feature type="transmembrane region" description="Helical" evidence="14">
    <location>
        <begin position="199"/>
        <end position="222"/>
    </location>
</feature>
<feature type="transmembrane region" description="Helical" evidence="14">
    <location>
        <begin position="449"/>
        <end position="474"/>
    </location>
</feature>
<feature type="region of interest" description="Disordered" evidence="13">
    <location>
        <begin position="18"/>
        <end position="46"/>
    </location>
</feature>
<feature type="region of interest" description="Disordered" evidence="13">
    <location>
        <begin position="920"/>
        <end position="956"/>
    </location>
</feature>
<evidence type="ECO:0000313" key="17">
    <source>
        <dbReference type="EMBL" id="KAG7373693.1"/>
    </source>
</evidence>
<dbReference type="EMBL" id="JAGRRH010000001">
    <property type="protein sequence ID" value="KAG7373693.1"/>
    <property type="molecule type" value="Genomic_DNA"/>
</dbReference>
<evidence type="ECO:0000256" key="1">
    <source>
        <dbReference type="ARBA" id="ARBA00004651"/>
    </source>
</evidence>
<evidence type="ECO:0000313" key="18">
    <source>
        <dbReference type="Proteomes" id="UP000693970"/>
    </source>
</evidence>
<keyword evidence="8 14" id="KW-0472">Membrane</keyword>
<protein>
    <submittedName>
        <fullName evidence="16">Uncharacterized protein</fullName>
    </submittedName>
</protein>
<dbReference type="Proteomes" id="UP000693970">
    <property type="component" value="Unassembled WGS sequence"/>
</dbReference>
<keyword evidence="3" id="KW-0813">Transport</keyword>
<accession>A0A9K3KU94</accession>
<feature type="region of interest" description="Disordered" evidence="13">
    <location>
        <begin position="807"/>
        <end position="829"/>
    </location>
</feature>
<reference evidence="16" key="1">
    <citation type="journal article" date="2021" name="Sci. Rep.">
        <title>Diploid genomic architecture of Nitzschia inconspicua, an elite biomass production diatom.</title>
        <authorList>
            <person name="Oliver A."/>
            <person name="Podell S."/>
            <person name="Pinowska A."/>
            <person name="Traller J.C."/>
            <person name="Smith S.R."/>
            <person name="McClure R."/>
            <person name="Beliaev A."/>
            <person name="Bohutskyi P."/>
            <person name="Hill E.A."/>
            <person name="Rabines A."/>
            <person name="Zheng H."/>
            <person name="Allen L.Z."/>
            <person name="Kuo A."/>
            <person name="Grigoriev I.V."/>
            <person name="Allen A.E."/>
            <person name="Hazlebeck D."/>
            <person name="Allen E.E."/>
        </authorList>
    </citation>
    <scope>NUCLEOTIDE SEQUENCE</scope>
    <source>
        <strain evidence="16">Hildebrandi</strain>
    </source>
</reference>
<feature type="transmembrane region" description="Helical" evidence="14">
    <location>
        <begin position="651"/>
        <end position="673"/>
    </location>
</feature>
<evidence type="ECO:0000256" key="13">
    <source>
        <dbReference type="SAM" id="MobiDB-lite"/>
    </source>
</evidence>
<evidence type="ECO:0000256" key="8">
    <source>
        <dbReference type="ARBA" id="ARBA00023136"/>
    </source>
</evidence>
<dbReference type="OrthoDB" id="49313at2759"/>
<name>A0A9K3KU94_9STRA</name>
<feature type="compositionally biased region" description="Low complexity" evidence="13">
    <location>
        <begin position="27"/>
        <end position="46"/>
    </location>
</feature>
<keyword evidence="11" id="KW-0868">Chloride</keyword>
<comment type="caution">
    <text evidence="16">The sequence shown here is derived from an EMBL/GenBank/DDBJ whole genome shotgun (WGS) entry which is preliminary data.</text>
</comment>
<evidence type="ECO:0000256" key="4">
    <source>
        <dbReference type="ARBA" id="ARBA00022475"/>
    </source>
</evidence>
<keyword evidence="5 14" id="KW-0812">Transmembrane</keyword>
<dbReference type="AlphaFoldDB" id="A0A9K3KU94"/>
<feature type="region of interest" description="Disordered" evidence="13">
    <location>
        <begin position="869"/>
        <end position="892"/>
    </location>
</feature>
<keyword evidence="9" id="KW-0869">Chloride channel</keyword>
<proteinExistence type="inferred from homology"/>
<dbReference type="PANTHER" id="PTHR12424">
    <property type="entry name" value="TWEETY-RELATED"/>
    <property type="match status" value="1"/>
</dbReference>
<comment type="subcellular location">
    <subcellularLocation>
        <location evidence="1">Cell membrane</location>
        <topology evidence="1">Multi-pass membrane protein</topology>
    </subcellularLocation>
</comment>
<organism evidence="16 18">
    <name type="scientific">Nitzschia inconspicua</name>
    <dbReference type="NCBI Taxonomy" id="303405"/>
    <lineage>
        <taxon>Eukaryota</taxon>
        <taxon>Sar</taxon>
        <taxon>Stramenopiles</taxon>
        <taxon>Ochrophyta</taxon>
        <taxon>Bacillariophyta</taxon>
        <taxon>Bacillariophyceae</taxon>
        <taxon>Bacillariophycidae</taxon>
        <taxon>Bacillariales</taxon>
        <taxon>Bacillariaceae</taxon>
        <taxon>Nitzschia</taxon>
    </lineage>
</organism>
<evidence type="ECO:0000256" key="3">
    <source>
        <dbReference type="ARBA" id="ARBA00022448"/>
    </source>
</evidence>
<keyword evidence="18" id="KW-1185">Reference proteome</keyword>
<keyword evidence="4" id="KW-1003">Cell membrane</keyword>
<evidence type="ECO:0000256" key="6">
    <source>
        <dbReference type="ARBA" id="ARBA00022989"/>
    </source>
</evidence>
<dbReference type="EMBL" id="JAGRRH010000019">
    <property type="protein sequence ID" value="KAG7350045.1"/>
    <property type="molecule type" value="Genomic_DNA"/>
</dbReference>
<reference evidence="16" key="2">
    <citation type="submission" date="2021-04" db="EMBL/GenBank/DDBJ databases">
        <authorList>
            <person name="Podell S."/>
        </authorList>
    </citation>
    <scope>NUCLEOTIDE SEQUENCE</scope>
    <source>
        <strain evidence="16">Hildebrandi</strain>
    </source>
</reference>
<evidence type="ECO:0000256" key="9">
    <source>
        <dbReference type="ARBA" id="ARBA00023173"/>
    </source>
</evidence>
<evidence type="ECO:0000256" key="5">
    <source>
        <dbReference type="ARBA" id="ARBA00022692"/>
    </source>
</evidence>
<keyword evidence="12" id="KW-0407">Ion channel</keyword>
<feature type="compositionally biased region" description="Acidic residues" evidence="13">
    <location>
        <begin position="807"/>
        <end position="817"/>
    </location>
</feature>
<gene>
    <name evidence="16" type="ORF">IV203_012642</name>
    <name evidence="15" type="ORF">IV203_012762</name>
    <name evidence="17" type="ORF">IV203_012788</name>
</gene>
<feature type="region of interest" description="Disordered" evidence="13">
    <location>
        <begin position="1128"/>
        <end position="1248"/>
    </location>
</feature>
<keyword evidence="6 14" id="KW-1133">Transmembrane helix</keyword>
<dbReference type="GO" id="GO:0034707">
    <property type="term" value="C:chloride channel complex"/>
    <property type="evidence" value="ECO:0007669"/>
    <property type="project" value="UniProtKB-KW"/>
</dbReference>
<feature type="region of interest" description="Disordered" evidence="13">
    <location>
        <begin position="1089"/>
        <end position="1110"/>
    </location>
</feature>
<evidence type="ECO:0000256" key="11">
    <source>
        <dbReference type="ARBA" id="ARBA00023214"/>
    </source>
</evidence>
<dbReference type="GO" id="GO:0005886">
    <property type="term" value="C:plasma membrane"/>
    <property type="evidence" value="ECO:0007669"/>
    <property type="project" value="UniProtKB-SubCell"/>
</dbReference>
<feature type="transmembrane region" description="Helical" evidence="14">
    <location>
        <begin position="135"/>
        <end position="154"/>
    </location>
</feature>
<feature type="compositionally biased region" description="Polar residues" evidence="13">
    <location>
        <begin position="1174"/>
        <end position="1190"/>
    </location>
</feature>
<evidence type="ECO:0000256" key="14">
    <source>
        <dbReference type="SAM" id="Phobius"/>
    </source>
</evidence>
<feature type="transmembrane region" description="Helical" evidence="14">
    <location>
        <begin position="413"/>
        <end position="437"/>
    </location>
</feature>
<dbReference type="InterPro" id="IPR006990">
    <property type="entry name" value="Tweety"/>
</dbReference>
<dbReference type="GO" id="GO:0005254">
    <property type="term" value="F:chloride channel activity"/>
    <property type="evidence" value="ECO:0007669"/>
    <property type="project" value="UniProtKB-KW"/>
</dbReference>
<evidence type="ECO:0000256" key="10">
    <source>
        <dbReference type="ARBA" id="ARBA00023180"/>
    </source>
</evidence>
<evidence type="ECO:0000256" key="7">
    <source>
        <dbReference type="ARBA" id="ARBA00023065"/>
    </source>
</evidence>
<dbReference type="EMBL" id="JAGRRH010000047">
    <property type="protein sequence ID" value="KAG7338842.1"/>
    <property type="molecule type" value="Genomic_DNA"/>
</dbReference>
<keyword evidence="7" id="KW-0406">Ion transport</keyword>
<sequence length="1248" mass="139516">MTIDSTSRTLIQYDDNINNVQEDDGNDNNSAINYDNINSNNSSSTSINTMETMETILSTFTSSTSRLLVTLRMPSDRNETKDETISMRDWFLYTPSSTVSTMHATPRFGHSNRVGLLASSHPNAPMDYAQGIKQFSLFYLVVPLILWVVLLFTFKYVYGLRRVGCAAGGEVLDMYVLSKPPYSLSRKQRQKRVYRSWRLQSAFLLASVLIPVVSIVMMSIGLSTMITSIDELQNWVQDVDALAFRGWTAVRGMKTLQDKLIQNGKSDNPLIQGMLDYENNNNTAATAEDPLDTFLQKHRQQPNPEDDPLLTILSSQQQQPQQQQGNKITQTATSVSGFFFETWCPGAAQYANQLDFFVDAVATVDLNTKSILQEFQPIQTSAALSQTSNYFQVITETTLHIDSALSWFLNNDWLLKLLVLVLNVVNLFLLLNVQLLSKNNIIHHPTRTYVTYILMPIFGVVTLLTTIVTLLFGIAAQVNSDFCAGGPRPGSIQGTLQDAILSILQYGNLNRESYRPINGSISTLQEASQVSPLDLAYAAIDYFSTGCLSDNPLSFLNTISSDLESAVAHVNQLSTILAPDDNQTIATLNEVCDRDLSFLAPALHDLNQLLGNLRTHVQQLADCASCHRISPLFRRLSHGAMCVEMPQSLTVLWSCCFVLCILCMVMLTTRAALYNSVKRKKARNKKPRRVVEKEFSDYQEFMGQYYEDTQHWNLDEPLPQYDKPIVQKATKICLEFDDNYLETKPTFDTAPSSTPTSEELGDIDGTITNWRASATARLDEASDVGGFHRYDRKSVDVSRLWEDDSYGSEYDSEISDDDSNKDGEASIDDDEESAMMSFISETKSIAMQTLHSLQKIKPLLASINPMLASRHDRSDEEEDDNRDDDFLFQNKDIGRAPTKQALELDPSVCEDSLYFGTQSMFDPPSTPGLHPKSTGGHSRNAENANYDERSDDSFGYANPYVRKTQVQSKMRQDGLLHENIVKNGWFGRSAKHRSDKLSTVKSITASIGGKSSHSKRHTPVETFEGPRMFQILTPSSIISTLTPSAPNKPFSFLYRTKDDKEVFHDLYCDDDNDAGDGVFVGNKDGSVSSIDDSIVGIQPPTTPRRDSSSVFSLSPAVASIRPTKLELSPLLTPVQQKRRSSNRSRSRSRPRSFVVSEGPSNRSRSQSRPRSLVVSETTSPKHGNSVVRSSIRSRKQRSGSMDPPNIPSSTTVQGLVVAQQERPKKEVKSVRRKSSQWSSSSYPRNDWN</sequence>